<evidence type="ECO:0000256" key="2">
    <source>
        <dbReference type="SAM" id="SignalP"/>
    </source>
</evidence>
<dbReference type="OrthoDB" id="5480566at2"/>
<dbReference type="SMART" id="SM00245">
    <property type="entry name" value="TSPc"/>
    <property type="match status" value="1"/>
</dbReference>
<evidence type="ECO:0000259" key="3">
    <source>
        <dbReference type="SMART" id="SM00245"/>
    </source>
</evidence>
<sequence>MKKLSFIALFILLFSCNSVQKYNRQRESKLAPNELKNDVDYAYKKLKELHPNLYWYISEKDVNKKFDSLKLSITDSLSPVDFYFKIQPVIADIREGHLAVRIPGKRYSSTEIRTMKNKKSLFGRLEYYVENQKLFVSANKDSIENILPGSEILSINSIPVAKYMKKYRKLMTSDGFNSTFYPYYLKDSFFNYYSAENGYLDSVKLETRYEDVTKTVQLKRESKSEVDKEKEKTQKKKKSDKRTNDYVLATDSYNRSFKFLDQDSTIAYIKVKSFSKSFSERFYKETFQKINDKKSTHLVIDVRENYGGSLSEINNLYSYLAKEPFVLVKKPELTSKSSPLKTNYFRKSHPVTYVVKAIMYPFVFFRQILVVKKGENGKVNYRMKESKVTKPKENAFKGKLYVLINGGSFSASSIITSKLKNDQRALLVGEETGGANDGTVAGFYSYQSLPHSKLQLPIGLLLIQPNIDFTETKKGVTPNVEILNSFEDTLEKKDSQLEWIKLEIEKEKSGK</sequence>
<feature type="compositionally biased region" description="Basic and acidic residues" evidence="1">
    <location>
        <begin position="220"/>
        <end position="232"/>
    </location>
</feature>
<dbReference type="PANTHER" id="PTHR32060:SF22">
    <property type="entry name" value="CARBOXYL-TERMINAL-PROCESSING PEPTIDASE 3, CHLOROPLASTIC"/>
    <property type="match status" value="1"/>
</dbReference>
<dbReference type="EMBL" id="MUGO01000012">
    <property type="protein sequence ID" value="PQA93837.1"/>
    <property type="molecule type" value="Genomic_DNA"/>
</dbReference>
<dbReference type="EMBL" id="FTOJ01000006">
    <property type="protein sequence ID" value="SIS91960.1"/>
    <property type="molecule type" value="Genomic_DNA"/>
</dbReference>
<evidence type="ECO:0000313" key="5">
    <source>
        <dbReference type="EMBL" id="SIS91960.1"/>
    </source>
</evidence>
<reference evidence="5" key="2">
    <citation type="submission" date="2017-01" db="EMBL/GenBank/DDBJ databases">
        <authorList>
            <person name="Mah S.A."/>
            <person name="Swanson W.J."/>
            <person name="Moy G.W."/>
            <person name="Vacquier V.D."/>
        </authorList>
    </citation>
    <scope>NUCLEOTIDE SEQUENCE [LARGE SCALE GENOMIC DNA]</scope>
    <source>
        <strain evidence="5">DSM 21068</strain>
    </source>
</reference>
<dbReference type="AlphaFoldDB" id="A0A1N7N0S8"/>
<dbReference type="GO" id="GO:0004175">
    <property type="term" value="F:endopeptidase activity"/>
    <property type="evidence" value="ECO:0007669"/>
    <property type="project" value="TreeGrafter"/>
</dbReference>
<protein>
    <submittedName>
        <fullName evidence="4">Peptidase S41</fullName>
    </submittedName>
    <submittedName>
        <fullName evidence="5">Peptidase family S41</fullName>
    </submittedName>
</protein>
<reference evidence="6" key="3">
    <citation type="submission" date="2017-01" db="EMBL/GenBank/DDBJ databases">
        <authorList>
            <person name="Varghese N."/>
            <person name="Submissions S."/>
        </authorList>
    </citation>
    <scope>NUCLEOTIDE SEQUENCE [LARGE SCALE GENOMIC DNA]</scope>
    <source>
        <strain evidence="6">DSM 21068</strain>
    </source>
</reference>
<feature type="signal peptide" evidence="2">
    <location>
        <begin position="1"/>
        <end position="21"/>
    </location>
</feature>
<proteinExistence type="predicted"/>
<feature type="domain" description="Tail specific protease" evidence="3">
    <location>
        <begin position="211"/>
        <end position="483"/>
    </location>
</feature>
<feature type="region of interest" description="Disordered" evidence="1">
    <location>
        <begin position="220"/>
        <end position="241"/>
    </location>
</feature>
<dbReference type="GO" id="GO:0008236">
    <property type="term" value="F:serine-type peptidase activity"/>
    <property type="evidence" value="ECO:0007669"/>
    <property type="project" value="InterPro"/>
</dbReference>
<dbReference type="RefSeq" id="WP_076451982.1">
    <property type="nucleotide sequence ID" value="NZ_FTOJ01000006.1"/>
</dbReference>
<dbReference type="InterPro" id="IPR005151">
    <property type="entry name" value="Tail-specific_protease"/>
</dbReference>
<dbReference type="InterPro" id="IPR029045">
    <property type="entry name" value="ClpP/crotonase-like_dom_sf"/>
</dbReference>
<dbReference type="STRING" id="551459.SAMN05421796_10693"/>
<keyword evidence="2" id="KW-0732">Signal</keyword>
<dbReference type="Proteomes" id="UP000238314">
    <property type="component" value="Unassembled WGS sequence"/>
</dbReference>
<dbReference type="PANTHER" id="PTHR32060">
    <property type="entry name" value="TAIL-SPECIFIC PROTEASE"/>
    <property type="match status" value="1"/>
</dbReference>
<accession>A0A1N7N0S8</accession>
<dbReference type="SUPFAM" id="SSF52096">
    <property type="entry name" value="ClpP/crotonase"/>
    <property type="match status" value="1"/>
</dbReference>
<dbReference type="PROSITE" id="PS51257">
    <property type="entry name" value="PROKAR_LIPOPROTEIN"/>
    <property type="match status" value="1"/>
</dbReference>
<dbReference type="CDD" id="cd06567">
    <property type="entry name" value="Peptidase_S41"/>
    <property type="match status" value="1"/>
</dbReference>
<feature type="chain" id="PRO_5044563870" evidence="2">
    <location>
        <begin position="22"/>
        <end position="511"/>
    </location>
</feature>
<dbReference type="Pfam" id="PF03572">
    <property type="entry name" value="Peptidase_S41"/>
    <property type="match status" value="1"/>
</dbReference>
<gene>
    <name evidence="4" type="ORF">B0A70_08615</name>
    <name evidence="5" type="ORF">SAMN05421796_10693</name>
</gene>
<dbReference type="GO" id="GO:0006508">
    <property type="term" value="P:proteolysis"/>
    <property type="evidence" value="ECO:0007669"/>
    <property type="project" value="InterPro"/>
</dbReference>
<reference evidence="4 7" key="1">
    <citation type="submission" date="2016-11" db="EMBL/GenBank/DDBJ databases">
        <title>Whole genomes of Flavobacteriaceae.</title>
        <authorList>
            <person name="Stine C."/>
            <person name="Li C."/>
            <person name="Tadesse D."/>
        </authorList>
    </citation>
    <scope>NUCLEOTIDE SEQUENCE [LARGE SCALE GENOMIC DNA]</scope>
    <source>
        <strain evidence="4 7">DSM 21068</strain>
    </source>
</reference>
<dbReference type="Proteomes" id="UP000186246">
    <property type="component" value="Unassembled WGS sequence"/>
</dbReference>
<keyword evidence="7" id="KW-1185">Reference proteome</keyword>
<dbReference type="Gene3D" id="3.90.226.10">
    <property type="entry name" value="2-enoyl-CoA Hydratase, Chain A, domain 1"/>
    <property type="match status" value="1"/>
</dbReference>
<evidence type="ECO:0000313" key="6">
    <source>
        <dbReference type="Proteomes" id="UP000186246"/>
    </source>
</evidence>
<evidence type="ECO:0000256" key="1">
    <source>
        <dbReference type="SAM" id="MobiDB-lite"/>
    </source>
</evidence>
<evidence type="ECO:0000313" key="7">
    <source>
        <dbReference type="Proteomes" id="UP000238314"/>
    </source>
</evidence>
<name>A0A1N7N0S8_9FLAO</name>
<organism evidence="5 6">
    <name type="scientific">Chryseobacterium piscicola</name>
    <dbReference type="NCBI Taxonomy" id="551459"/>
    <lineage>
        <taxon>Bacteria</taxon>
        <taxon>Pseudomonadati</taxon>
        <taxon>Bacteroidota</taxon>
        <taxon>Flavobacteriia</taxon>
        <taxon>Flavobacteriales</taxon>
        <taxon>Weeksellaceae</taxon>
        <taxon>Chryseobacterium group</taxon>
        <taxon>Chryseobacterium</taxon>
    </lineage>
</organism>
<evidence type="ECO:0000313" key="4">
    <source>
        <dbReference type="EMBL" id="PQA93837.1"/>
    </source>
</evidence>